<dbReference type="InterPro" id="IPR010809">
    <property type="entry name" value="FliD_C"/>
</dbReference>
<dbReference type="GO" id="GO:0071973">
    <property type="term" value="P:bacterial-type flagellum-dependent cell motility"/>
    <property type="evidence" value="ECO:0007669"/>
    <property type="project" value="TreeGrafter"/>
</dbReference>
<feature type="domain" description="Flagellar hook-associated protein 2 C-terminal" evidence="7">
    <location>
        <begin position="208"/>
        <end position="428"/>
    </location>
</feature>
<reference evidence="8 9" key="1">
    <citation type="journal article" date="2020" name="Arch. Microbiol.">
        <title>The genome sequence of the giant phototrophic gammaproteobacterium Thiospirillum jenense gives insight into its physiological properties and phylogenetic relationships.</title>
        <authorList>
            <person name="Imhoff J.F."/>
            <person name="Meyer T.E."/>
            <person name="Kyndt J.A."/>
        </authorList>
    </citation>
    <scope>NUCLEOTIDE SEQUENCE [LARGE SCALE GENOMIC DNA]</scope>
    <source>
        <strain evidence="8 9">DSM 216</strain>
    </source>
</reference>
<evidence type="ECO:0000256" key="1">
    <source>
        <dbReference type="ARBA" id="ARBA00009764"/>
    </source>
</evidence>
<dbReference type="GO" id="GO:0005576">
    <property type="term" value="C:extracellular region"/>
    <property type="evidence" value="ECO:0007669"/>
    <property type="project" value="UniProtKB-SubCell"/>
</dbReference>
<comment type="caution">
    <text evidence="8">The sequence shown here is derived from an EMBL/GenBank/DDBJ whole genome shotgun (WGS) entry which is preliminary data.</text>
</comment>
<gene>
    <name evidence="8" type="primary">fliD</name>
    <name evidence="8" type="ORF">HUK38_10210</name>
</gene>
<dbReference type="InterPro" id="IPR003481">
    <property type="entry name" value="FliD_N"/>
</dbReference>
<dbReference type="Pfam" id="PF02465">
    <property type="entry name" value="FliD_N"/>
    <property type="match status" value="1"/>
</dbReference>
<dbReference type="AlphaFoldDB" id="A0A839HIV2"/>
<evidence type="ECO:0000256" key="2">
    <source>
        <dbReference type="ARBA" id="ARBA00011255"/>
    </source>
</evidence>
<keyword evidence="3" id="KW-0175">Coiled coil</keyword>
<evidence type="ECO:0000259" key="6">
    <source>
        <dbReference type="Pfam" id="PF02465"/>
    </source>
</evidence>
<dbReference type="EMBL" id="JABVCQ010000021">
    <property type="protein sequence ID" value="MBB1126599.1"/>
    <property type="molecule type" value="Genomic_DNA"/>
</dbReference>
<dbReference type="PANTHER" id="PTHR30288:SF0">
    <property type="entry name" value="FLAGELLAR HOOK-ASSOCIATED PROTEIN 2"/>
    <property type="match status" value="1"/>
</dbReference>
<evidence type="ECO:0000256" key="5">
    <source>
        <dbReference type="RuleBase" id="RU362066"/>
    </source>
</evidence>
<evidence type="ECO:0000259" key="7">
    <source>
        <dbReference type="Pfam" id="PF07195"/>
    </source>
</evidence>
<keyword evidence="9" id="KW-1185">Reference proteome</keyword>
<keyword evidence="8" id="KW-0282">Flagellum</keyword>
<keyword evidence="8" id="KW-0969">Cilium</keyword>
<proteinExistence type="inferred from homology"/>
<dbReference type="GO" id="GO:0007155">
    <property type="term" value="P:cell adhesion"/>
    <property type="evidence" value="ECO:0007669"/>
    <property type="project" value="InterPro"/>
</dbReference>
<keyword evidence="5" id="KW-0964">Secreted</keyword>
<comment type="subunit">
    <text evidence="2 5">Homopentamer.</text>
</comment>
<keyword evidence="8" id="KW-0966">Cell projection</keyword>
<protein>
    <recommendedName>
        <fullName evidence="5">Flagellar hook-associated protein 2</fullName>
        <shortName evidence="5">HAP2</shortName>
    </recommendedName>
    <alternativeName>
        <fullName evidence="5">Flagellar cap protein</fullName>
    </alternativeName>
</protein>
<evidence type="ECO:0000313" key="8">
    <source>
        <dbReference type="EMBL" id="MBB1126599.1"/>
    </source>
</evidence>
<name>A0A839HIV2_9GAMM</name>
<accession>A0A839HIV2</accession>
<dbReference type="PANTHER" id="PTHR30288">
    <property type="entry name" value="FLAGELLAR CAP/ASSEMBLY PROTEIN FLID"/>
    <property type="match status" value="1"/>
</dbReference>
<comment type="function">
    <text evidence="5">Required for morphogenesis and for the elongation of the flagellar filament by facilitating polymerization of the flagellin monomers at the tip of growing filament. Forms a capping structure, which prevents flagellin subunits (transported through the central channel of the flagellum) from leaking out without polymerization at the distal end.</text>
</comment>
<comment type="similarity">
    <text evidence="1 5">Belongs to the FliD family.</text>
</comment>
<feature type="domain" description="Flagellar hook-associated protein 2 N-terminal" evidence="6">
    <location>
        <begin position="11"/>
        <end position="106"/>
    </location>
</feature>
<sequence length="448" mass="46685">MAGIQATGLGSGLDISGIVSGLVSAERSTKDNILNRKEATLQSKISAYGALKGALSGLESPLTALKNYTPSQQITVGKSSALSATSDNTAAVGNYSIKINKLAQSQSLATTAFTSSTDLVGAGTLTLQVGTGAQKAITIEADDKLTDVRDMINESGAGISAAIVNDASGARLVLSSSETGAANTITATVDGTLDTKLASVNMTETRAALDAEAEINGLIVTSDSNVLDDAVEGLTLTLKETTTEAFTVGVSKNTTTLKSLLEGFVASYNSFIEQSNSLTKYDTTNKQAATLTGDSLARSVRSSLSNGLVYRSRMEDGTQLALANLGVISGRDGTLSLDAGKYNTAMDAYGSEDIATALKDIADNMSARVTSFTNSTTGRIKFSTDGLQTSLEMIEQQRTRLDARMEAYEARLSKQFNTMDTRVASLNSLSSYLSTQLASMANISTSNK</sequence>
<evidence type="ECO:0000256" key="3">
    <source>
        <dbReference type="ARBA" id="ARBA00023054"/>
    </source>
</evidence>
<dbReference type="Pfam" id="PF07195">
    <property type="entry name" value="FliD_C"/>
    <property type="match status" value="1"/>
</dbReference>
<dbReference type="Proteomes" id="UP000548632">
    <property type="component" value="Unassembled WGS sequence"/>
</dbReference>
<evidence type="ECO:0000313" key="9">
    <source>
        <dbReference type="Proteomes" id="UP000548632"/>
    </source>
</evidence>
<dbReference type="GO" id="GO:0009421">
    <property type="term" value="C:bacterial-type flagellum filament cap"/>
    <property type="evidence" value="ECO:0007669"/>
    <property type="project" value="InterPro"/>
</dbReference>
<comment type="subcellular location">
    <subcellularLocation>
        <location evidence="5">Secreted</location>
    </subcellularLocation>
    <subcellularLocation>
        <location evidence="5">Bacterial flagellum</location>
    </subcellularLocation>
</comment>
<dbReference type="InterPro" id="IPR040026">
    <property type="entry name" value="FliD"/>
</dbReference>
<keyword evidence="4 5" id="KW-0975">Bacterial flagellum</keyword>
<dbReference type="GO" id="GO:0009424">
    <property type="term" value="C:bacterial-type flagellum hook"/>
    <property type="evidence" value="ECO:0007669"/>
    <property type="project" value="UniProtKB-UniRule"/>
</dbReference>
<dbReference type="RefSeq" id="WP_182584225.1">
    <property type="nucleotide sequence ID" value="NZ_JABVCQ010000021.1"/>
</dbReference>
<evidence type="ECO:0000256" key="4">
    <source>
        <dbReference type="ARBA" id="ARBA00023143"/>
    </source>
</evidence>
<organism evidence="8 9">
    <name type="scientific">Thiospirillum jenense</name>
    <dbReference type="NCBI Taxonomy" id="1653858"/>
    <lineage>
        <taxon>Bacteria</taxon>
        <taxon>Pseudomonadati</taxon>
        <taxon>Pseudomonadota</taxon>
        <taxon>Gammaproteobacteria</taxon>
        <taxon>Chromatiales</taxon>
        <taxon>Chromatiaceae</taxon>
        <taxon>Thiospirillum</taxon>
    </lineage>
</organism>